<dbReference type="InterPro" id="IPR022533">
    <property type="entry name" value="Cox20"/>
</dbReference>
<evidence type="ECO:0000256" key="5">
    <source>
        <dbReference type="ARBA" id="ARBA00022792"/>
    </source>
</evidence>
<dbReference type="Pfam" id="PF12597">
    <property type="entry name" value="Cox20"/>
    <property type="match status" value="1"/>
</dbReference>
<dbReference type="EMBL" id="WVTB01000041">
    <property type="protein sequence ID" value="KAF3805565.1"/>
    <property type="molecule type" value="Genomic_DNA"/>
</dbReference>
<name>A0A8H4FKL3_COLGL</name>
<dbReference type="PANTHER" id="PTHR31586:SF1">
    <property type="entry name" value="CYTOCHROME C OXIDASE ASSEMBLY PROTEIN COX20, MITOCHONDRIAL"/>
    <property type="match status" value="1"/>
</dbReference>
<evidence type="ECO:0000313" key="11">
    <source>
        <dbReference type="EMBL" id="KAF3805565.1"/>
    </source>
</evidence>
<keyword evidence="8 9" id="KW-0472">Membrane</keyword>
<feature type="compositionally biased region" description="Low complexity" evidence="10">
    <location>
        <begin position="54"/>
        <end position="66"/>
    </location>
</feature>
<evidence type="ECO:0000256" key="4">
    <source>
        <dbReference type="ARBA" id="ARBA00022692"/>
    </source>
</evidence>
<evidence type="ECO:0000256" key="3">
    <source>
        <dbReference type="ARBA" id="ARBA00017689"/>
    </source>
</evidence>
<dbReference type="GeneID" id="69012754"/>
<evidence type="ECO:0000256" key="2">
    <source>
        <dbReference type="ARBA" id="ARBA00009575"/>
    </source>
</evidence>
<evidence type="ECO:0000256" key="8">
    <source>
        <dbReference type="ARBA" id="ARBA00023136"/>
    </source>
</evidence>
<dbReference type="GO" id="GO:0005743">
    <property type="term" value="C:mitochondrial inner membrane"/>
    <property type="evidence" value="ECO:0007669"/>
    <property type="project" value="UniProtKB-SubCell"/>
</dbReference>
<sequence>MAQETPEPVSIPDPRKDGKEGKKLYLWSRSTQGPVGEGAPGSETSPSPSPSPPTTAAAAAAAAAASKPDPKDFQANFPVQEGAAAAQKPTTAWEVVKNIKSEDFTTFAQAPCARDGLLTGIAAGFVVGGLRLVFKGTIGKASNWAVGSFLLGAAGRHEYCQYERLQERIRMKRTVEVYQETMAEKRRKEAAAALEQKKSEEVAKASQKAWYKFW</sequence>
<reference evidence="11" key="1">
    <citation type="journal article" date="2020" name="Phytopathology">
        <title>Genome sequence and comparative analysis of Colletotrichum gloeosporioides isolated from Liriodendron leaves.</title>
        <authorList>
            <person name="Fu F.F."/>
            <person name="Hao Z."/>
            <person name="Wang P."/>
            <person name="Lu Y."/>
            <person name="Xue L.J."/>
            <person name="Wei G."/>
            <person name="Tian Y."/>
            <person name="Baishi H."/>
            <person name="Xu H."/>
            <person name="Shi J."/>
            <person name="Cheng T."/>
            <person name="Wang G."/>
            <person name="Yi Y."/>
            <person name="Chen J."/>
        </authorList>
    </citation>
    <scope>NUCLEOTIDE SEQUENCE</scope>
    <source>
        <strain evidence="11">Lc1</strain>
    </source>
</reference>
<organism evidence="11 12">
    <name type="scientific">Colletotrichum gloeosporioides</name>
    <name type="common">Anthracnose fungus</name>
    <name type="synonym">Glomerella cingulata</name>
    <dbReference type="NCBI Taxonomy" id="474922"/>
    <lineage>
        <taxon>Eukaryota</taxon>
        <taxon>Fungi</taxon>
        <taxon>Dikarya</taxon>
        <taxon>Ascomycota</taxon>
        <taxon>Pezizomycotina</taxon>
        <taxon>Sordariomycetes</taxon>
        <taxon>Hypocreomycetidae</taxon>
        <taxon>Glomerellales</taxon>
        <taxon>Glomerellaceae</taxon>
        <taxon>Colletotrichum</taxon>
        <taxon>Colletotrichum gloeosporioides species complex</taxon>
    </lineage>
</organism>
<comment type="function">
    <text evidence="9">Involved in the assembly of the cytochrome c oxidase complex.</text>
</comment>
<evidence type="ECO:0000256" key="6">
    <source>
        <dbReference type="ARBA" id="ARBA00022989"/>
    </source>
</evidence>
<dbReference type="PANTHER" id="PTHR31586">
    <property type="entry name" value="CYTOCHROME C OXIDASE PROTEIN 20"/>
    <property type="match status" value="1"/>
</dbReference>
<evidence type="ECO:0000256" key="10">
    <source>
        <dbReference type="SAM" id="MobiDB-lite"/>
    </source>
</evidence>
<dbReference type="PIRSF" id="PIRSF007871">
    <property type="entry name" value="Cox20"/>
    <property type="match status" value="1"/>
</dbReference>
<evidence type="ECO:0000256" key="7">
    <source>
        <dbReference type="ARBA" id="ARBA00023128"/>
    </source>
</evidence>
<feature type="compositionally biased region" description="Basic and acidic residues" evidence="10">
    <location>
        <begin position="13"/>
        <end position="23"/>
    </location>
</feature>
<dbReference type="AlphaFoldDB" id="A0A8H4FKL3"/>
<reference evidence="11" key="2">
    <citation type="submission" date="2020-03" db="EMBL/GenBank/DDBJ databases">
        <authorList>
            <person name="Fu F.-F."/>
            <person name="Chen J."/>
        </authorList>
    </citation>
    <scope>NUCLEOTIDE SEQUENCE</scope>
    <source>
        <strain evidence="11">Lc1</strain>
    </source>
</reference>
<keyword evidence="12" id="KW-1185">Reference proteome</keyword>
<evidence type="ECO:0000256" key="1">
    <source>
        <dbReference type="ARBA" id="ARBA00004273"/>
    </source>
</evidence>
<keyword evidence="4" id="KW-0812">Transmembrane</keyword>
<comment type="subcellular location">
    <subcellularLocation>
        <location evidence="1 9">Mitochondrion inner membrane</location>
    </subcellularLocation>
</comment>
<accession>A0A8H4FKL3</accession>
<comment type="caution">
    <text evidence="11">The sequence shown here is derived from an EMBL/GenBank/DDBJ whole genome shotgun (WGS) entry which is preliminary data.</text>
</comment>
<dbReference type="Proteomes" id="UP000613401">
    <property type="component" value="Unassembled WGS sequence"/>
</dbReference>
<comment type="similarity">
    <text evidence="2 9">Belongs to the COX20 family.</text>
</comment>
<dbReference type="RefSeq" id="XP_045264724.1">
    <property type="nucleotide sequence ID" value="XM_045405622.1"/>
</dbReference>
<evidence type="ECO:0000256" key="9">
    <source>
        <dbReference type="PIRNR" id="PIRNR007871"/>
    </source>
</evidence>
<protein>
    <recommendedName>
        <fullName evidence="3 9">Cytochrome c oxidase assembly protein COX20, mitochondrial</fullName>
    </recommendedName>
</protein>
<evidence type="ECO:0000313" key="12">
    <source>
        <dbReference type="Proteomes" id="UP000613401"/>
    </source>
</evidence>
<feature type="region of interest" description="Disordered" evidence="10">
    <location>
        <begin position="1"/>
        <end position="75"/>
    </location>
</feature>
<gene>
    <name evidence="11" type="ORF">GCG54_00005603</name>
</gene>
<keyword evidence="7 9" id="KW-0496">Mitochondrion</keyword>
<keyword evidence="5 9" id="KW-0999">Mitochondrion inner membrane</keyword>
<keyword evidence="6" id="KW-1133">Transmembrane helix</keyword>
<dbReference type="GO" id="GO:0033617">
    <property type="term" value="P:mitochondrial respiratory chain complex IV assembly"/>
    <property type="evidence" value="ECO:0007669"/>
    <property type="project" value="InterPro"/>
</dbReference>
<proteinExistence type="inferred from homology"/>